<dbReference type="GeneID" id="104743733"/>
<sequence>MVILSHECNAIIQREDLTRKNDSVQESKQLDVSPGETHNHVDQVTISVDTRIASGHAEERVVTGRKTTLSSAPPFLSSLPIPGTYKRELVEKYKAEFDQQLEELELHMPLPKVSGHIPSSPKSFREPIIQRIKEKEEAAKTTHEKVRYDEETIMLSNQRNEVEMIVPKKLEDPGSFTLPCTIGPLDFSNSLCDLGASVNLMPLSLAQRLGFNKYKSSNLCLILADRTTRLPHGLLENLPIKIGQAEIPTDFVTHKFG</sequence>
<accession>A0ABM0VYI0</accession>
<protein>
    <submittedName>
        <fullName evidence="2">Uncharacterized protein LOC104743733</fullName>
    </submittedName>
</protein>
<evidence type="ECO:0000313" key="1">
    <source>
        <dbReference type="Proteomes" id="UP000694864"/>
    </source>
</evidence>
<dbReference type="Gene3D" id="2.40.70.10">
    <property type="entry name" value="Acid Proteases"/>
    <property type="match status" value="1"/>
</dbReference>
<dbReference type="InterPro" id="IPR021109">
    <property type="entry name" value="Peptidase_aspartic_dom_sf"/>
</dbReference>
<reference evidence="1" key="1">
    <citation type="journal article" date="2014" name="Nat. Commun.">
        <title>The emerging biofuel crop Camelina sativa retains a highly undifferentiated hexaploid genome structure.</title>
        <authorList>
            <person name="Kagale S."/>
            <person name="Koh C."/>
            <person name="Nixon J."/>
            <person name="Bollina V."/>
            <person name="Clarke W.E."/>
            <person name="Tuteja R."/>
            <person name="Spillane C."/>
            <person name="Robinson S.J."/>
            <person name="Links M.G."/>
            <person name="Clarke C."/>
            <person name="Higgins E.E."/>
            <person name="Huebert T."/>
            <person name="Sharpe A.G."/>
            <person name="Parkin I.A."/>
        </authorList>
    </citation>
    <scope>NUCLEOTIDE SEQUENCE [LARGE SCALE GENOMIC DNA]</scope>
    <source>
        <strain evidence="1">cv. DH55</strain>
    </source>
</reference>
<name>A0ABM0VYI0_CAMSA</name>
<organism evidence="1 2">
    <name type="scientific">Camelina sativa</name>
    <name type="common">False flax</name>
    <name type="synonym">Myagrum sativum</name>
    <dbReference type="NCBI Taxonomy" id="90675"/>
    <lineage>
        <taxon>Eukaryota</taxon>
        <taxon>Viridiplantae</taxon>
        <taxon>Streptophyta</taxon>
        <taxon>Embryophyta</taxon>
        <taxon>Tracheophyta</taxon>
        <taxon>Spermatophyta</taxon>
        <taxon>Magnoliopsida</taxon>
        <taxon>eudicotyledons</taxon>
        <taxon>Gunneridae</taxon>
        <taxon>Pentapetalae</taxon>
        <taxon>rosids</taxon>
        <taxon>malvids</taxon>
        <taxon>Brassicales</taxon>
        <taxon>Brassicaceae</taxon>
        <taxon>Camelineae</taxon>
        <taxon>Camelina</taxon>
    </lineage>
</organism>
<dbReference type="Proteomes" id="UP000694864">
    <property type="component" value="Chromosome 14"/>
</dbReference>
<dbReference type="RefSeq" id="XP_010463083.1">
    <property type="nucleotide sequence ID" value="XM_010464781.1"/>
</dbReference>
<dbReference type="PANTHER" id="PTHR33067">
    <property type="entry name" value="RNA-DIRECTED DNA POLYMERASE-RELATED"/>
    <property type="match status" value="1"/>
</dbReference>
<keyword evidence="1" id="KW-1185">Reference proteome</keyword>
<dbReference type="PANTHER" id="PTHR33067:SF31">
    <property type="entry name" value="RNA-DIRECTED DNA POLYMERASE"/>
    <property type="match status" value="1"/>
</dbReference>
<gene>
    <name evidence="2" type="primary">LOC104743733</name>
</gene>
<reference evidence="2" key="2">
    <citation type="submission" date="2025-08" db="UniProtKB">
        <authorList>
            <consortium name="RefSeq"/>
        </authorList>
    </citation>
    <scope>IDENTIFICATION</scope>
    <source>
        <tissue evidence="2">Leaf</tissue>
    </source>
</reference>
<evidence type="ECO:0000313" key="2">
    <source>
        <dbReference type="RefSeq" id="XP_010463083.1"/>
    </source>
</evidence>
<dbReference type="CDD" id="cd00303">
    <property type="entry name" value="retropepsin_like"/>
    <property type="match status" value="1"/>
</dbReference>
<proteinExistence type="predicted"/>